<organism evidence="1 2">
    <name type="scientific">Elysia crispata</name>
    <name type="common">lettuce slug</name>
    <dbReference type="NCBI Taxonomy" id="231223"/>
    <lineage>
        <taxon>Eukaryota</taxon>
        <taxon>Metazoa</taxon>
        <taxon>Spiralia</taxon>
        <taxon>Lophotrochozoa</taxon>
        <taxon>Mollusca</taxon>
        <taxon>Gastropoda</taxon>
        <taxon>Heterobranchia</taxon>
        <taxon>Euthyneura</taxon>
        <taxon>Panpulmonata</taxon>
        <taxon>Sacoglossa</taxon>
        <taxon>Placobranchoidea</taxon>
        <taxon>Plakobranchidae</taxon>
        <taxon>Elysia</taxon>
    </lineage>
</organism>
<evidence type="ECO:0000313" key="2">
    <source>
        <dbReference type="Proteomes" id="UP001283361"/>
    </source>
</evidence>
<proteinExistence type="predicted"/>
<reference evidence="1" key="1">
    <citation type="journal article" date="2023" name="G3 (Bethesda)">
        <title>A reference genome for the long-term kleptoplast-retaining sea slug Elysia crispata morphotype clarki.</title>
        <authorList>
            <person name="Eastman K.E."/>
            <person name="Pendleton A.L."/>
            <person name="Shaikh M.A."/>
            <person name="Suttiyut T."/>
            <person name="Ogas R."/>
            <person name="Tomko P."/>
            <person name="Gavelis G."/>
            <person name="Widhalm J.R."/>
            <person name="Wisecaver J.H."/>
        </authorList>
    </citation>
    <scope>NUCLEOTIDE SEQUENCE</scope>
    <source>
        <strain evidence="1">ECLA1</strain>
    </source>
</reference>
<gene>
    <name evidence="1" type="ORF">RRG08_022519</name>
</gene>
<name>A0AAE1D8X8_9GAST</name>
<accession>A0AAE1D8X8</accession>
<evidence type="ECO:0000313" key="1">
    <source>
        <dbReference type="EMBL" id="KAK3761115.1"/>
    </source>
</evidence>
<sequence>MIPSSKPGLIKILLSKDEYLSLPLTAGPQVTSRTTTSGNLGDVNQTLMAVKCKEYRCQGSCPLYPLSRDKFDWLKATYFGDSAKTMIFYSCAKLSSDVGTAKDCRVMWRILQVNQPDFHESQKSTTKPDSLIWCPSWAKSKLENPISLQKISSGLKPSSVSGGREHCSPLQAVAASSPCTRATSILGLLSFVNGKTFHRNLYI</sequence>
<keyword evidence="2" id="KW-1185">Reference proteome</keyword>
<dbReference type="Proteomes" id="UP001283361">
    <property type="component" value="Unassembled WGS sequence"/>
</dbReference>
<comment type="caution">
    <text evidence="1">The sequence shown here is derived from an EMBL/GenBank/DDBJ whole genome shotgun (WGS) entry which is preliminary data.</text>
</comment>
<dbReference type="EMBL" id="JAWDGP010004927">
    <property type="protein sequence ID" value="KAK3761115.1"/>
    <property type="molecule type" value="Genomic_DNA"/>
</dbReference>
<protein>
    <submittedName>
        <fullName evidence="1">Uncharacterized protein</fullName>
    </submittedName>
</protein>
<dbReference type="AlphaFoldDB" id="A0AAE1D8X8"/>